<dbReference type="InterPro" id="IPR014718">
    <property type="entry name" value="GH-type_carb-bd"/>
</dbReference>
<evidence type="ECO:0000313" key="4">
    <source>
        <dbReference type="EMBL" id="RRJ91583.1"/>
    </source>
</evidence>
<dbReference type="GO" id="GO:0005975">
    <property type="term" value="P:carbohydrate metabolic process"/>
    <property type="evidence" value="ECO:0007669"/>
    <property type="project" value="InterPro"/>
</dbReference>
<evidence type="ECO:0000313" key="5">
    <source>
        <dbReference type="Proteomes" id="UP000275719"/>
    </source>
</evidence>
<reference evidence="4 5" key="1">
    <citation type="submission" date="2018-11" db="EMBL/GenBank/DDBJ databases">
        <title>Flavobacterium sp. nov., YIM 102701-2 draft genome.</title>
        <authorList>
            <person name="Li G."/>
            <person name="Jiang Y."/>
        </authorList>
    </citation>
    <scope>NUCLEOTIDE SEQUENCE [LARGE SCALE GENOMIC DNA]</scope>
    <source>
        <strain evidence="4 5">YIM 102701-2</strain>
    </source>
</reference>
<dbReference type="Pfam" id="PF01263">
    <property type="entry name" value="Aldose_epim"/>
    <property type="match status" value="1"/>
</dbReference>
<dbReference type="AlphaFoldDB" id="A0A3P3WGC4"/>
<dbReference type="PANTHER" id="PTHR11122:SF13">
    <property type="entry name" value="GLUCOSE-6-PHOSPHATE 1-EPIMERASE"/>
    <property type="match status" value="1"/>
</dbReference>
<organism evidence="4 5">
    <name type="scientific">Paenimyroides tangerinum</name>
    <dbReference type="NCBI Taxonomy" id="2488728"/>
    <lineage>
        <taxon>Bacteria</taxon>
        <taxon>Pseudomonadati</taxon>
        <taxon>Bacteroidota</taxon>
        <taxon>Flavobacteriia</taxon>
        <taxon>Flavobacteriales</taxon>
        <taxon>Flavobacteriaceae</taxon>
        <taxon>Paenimyroides</taxon>
    </lineage>
</organism>
<dbReference type="Gene3D" id="2.70.98.10">
    <property type="match status" value="1"/>
</dbReference>
<dbReference type="Proteomes" id="UP000275719">
    <property type="component" value="Unassembled WGS sequence"/>
</dbReference>
<proteinExistence type="predicted"/>
<dbReference type="InterPro" id="IPR037481">
    <property type="entry name" value="LacX"/>
</dbReference>
<sequence length="295" mass="34288">MLSLKMMKNKMILQNNFLTVEIATFGAEIKSILDNQYNEWMWNANPNFWGKTSPILFPIVGSLKNNTFIYKGENYSLSRHGFARDMEFDTEQVSQTKAVFTLKANEKTLVNYPFYFELKVIYQLQNKQLSCTYEVTNIGNETMYFSIGGHPAFALGKDATDFENFYLEFNNDDVINRLKLVDGLISENKEIINLNNQQLPLHYDLFKEDAMVFRDLKSNAITIKNTKNENKLTLTFDNFTHFGIWTVQNAPFICLEPWFGMADSQNHNQHIEDKEGMIALQPQQVFAKSWNITIE</sequence>
<dbReference type="GO" id="GO:0016853">
    <property type="term" value="F:isomerase activity"/>
    <property type="evidence" value="ECO:0007669"/>
    <property type="project" value="InterPro"/>
</dbReference>
<evidence type="ECO:0000256" key="2">
    <source>
        <dbReference type="ARBA" id="ARBA00011245"/>
    </source>
</evidence>
<dbReference type="InterPro" id="IPR011013">
    <property type="entry name" value="Gal_mutarotase_sf_dom"/>
</dbReference>
<dbReference type="RefSeq" id="WP_125018126.1">
    <property type="nucleotide sequence ID" value="NZ_RQVQ01000009.1"/>
</dbReference>
<protein>
    <submittedName>
        <fullName evidence="4">Aldose 1-epimerase family protein</fullName>
    </submittedName>
</protein>
<evidence type="ECO:0000256" key="1">
    <source>
        <dbReference type="ARBA" id="ARBA00001913"/>
    </source>
</evidence>
<comment type="subunit">
    <text evidence="2">Monomer.</text>
</comment>
<dbReference type="OrthoDB" id="9795355at2"/>
<dbReference type="CDD" id="cd09024">
    <property type="entry name" value="Aldose_epim_lacX"/>
    <property type="match status" value="1"/>
</dbReference>
<accession>A0A3P3WGC4</accession>
<evidence type="ECO:0000256" key="3">
    <source>
        <dbReference type="ARBA" id="ARBA00022837"/>
    </source>
</evidence>
<keyword evidence="5" id="KW-1185">Reference proteome</keyword>
<dbReference type="GO" id="GO:0030246">
    <property type="term" value="F:carbohydrate binding"/>
    <property type="evidence" value="ECO:0007669"/>
    <property type="project" value="InterPro"/>
</dbReference>
<name>A0A3P3WGC4_9FLAO</name>
<dbReference type="SUPFAM" id="SSF74650">
    <property type="entry name" value="Galactose mutarotase-like"/>
    <property type="match status" value="1"/>
</dbReference>
<dbReference type="EMBL" id="RQVQ01000009">
    <property type="protein sequence ID" value="RRJ91583.1"/>
    <property type="molecule type" value="Genomic_DNA"/>
</dbReference>
<comment type="caution">
    <text evidence="4">The sequence shown here is derived from an EMBL/GenBank/DDBJ whole genome shotgun (WGS) entry which is preliminary data.</text>
</comment>
<dbReference type="PANTHER" id="PTHR11122">
    <property type="entry name" value="APOSPORY-ASSOCIATED PROTEIN C-RELATED"/>
    <property type="match status" value="1"/>
</dbReference>
<comment type="cofactor">
    <cofactor evidence="1">
        <name>Ca(2+)</name>
        <dbReference type="ChEBI" id="CHEBI:29108"/>
    </cofactor>
</comment>
<keyword evidence="3" id="KW-0106">Calcium</keyword>
<gene>
    <name evidence="4" type="ORF">EG240_05130</name>
</gene>
<dbReference type="InterPro" id="IPR008183">
    <property type="entry name" value="Aldose_1/G6P_1-epimerase"/>
</dbReference>